<comment type="caution">
    <text evidence="1">The sequence shown here is derived from an EMBL/GenBank/DDBJ whole genome shotgun (WGS) entry which is preliminary data.</text>
</comment>
<organism evidence="1 2">
    <name type="scientific">Fredinandcohnia salidurans</name>
    <dbReference type="NCBI Taxonomy" id="2595041"/>
    <lineage>
        <taxon>Bacteria</taxon>
        <taxon>Bacillati</taxon>
        <taxon>Bacillota</taxon>
        <taxon>Bacilli</taxon>
        <taxon>Bacillales</taxon>
        <taxon>Bacillaceae</taxon>
        <taxon>Fredinandcohnia</taxon>
    </lineage>
</organism>
<protein>
    <submittedName>
        <fullName evidence="1">Kinase-associated lipoprotein B</fullName>
    </submittedName>
</protein>
<dbReference type="Gene3D" id="2.30.30.430">
    <property type="entry name" value="Kinase associated protein B domain"/>
    <property type="match status" value="1"/>
</dbReference>
<sequence length="127" mass="14724">MSDEFKVGDIVTGIYKTGKYIGEITAIKPEHYLVKVKAVLKHPMQGDIHSPKDVNVPLFQERRALAFNEQTNVPKKMVRHYKEEVPEYKSSLREAVEKTKNDLQAEGTEWALRSLENMNVLEKDYFK</sequence>
<keyword evidence="1" id="KW-0418">Kinase</keyword>
<proteinExistence type="predicted"/>
<evidence type="ECO:0000313" key="1">
    <source>
        <dbReference type="EMBL" id="MFD1778816.1"/>
    </source>
</evidence>
<dbReference type="RefSeq" id="WP_304215944.1">
    <property type="nucleotide sequence ID" value="NZ_JBHUEK010000010.1"/>
</dbReference>
<dbReference type="InterPro" id="IPR014916">
    <property type="entry name" value="KapB"/>
</dbReference>
<dbReference type="GO" id="GO:0016301">
    <property type="term" value="F:kinase activity"/>
    <property type="evidence" value="ECO:0007669"/>
    <property type="project" value="UniProtKB-KW"/>
</dbReference>
<dbReference type="Proteomes" id="UP001597227">
    <property type="component" value="Unassembled WGS sequence"/>
</dbReference>
<keyword evidence="2" id="KW-1185">Reference proteome</keyword>
<dbReference type="SMART" id="SM01298">
    <property type="entry name" value="KapB"/>
    <property type="match status" value="1"/>
</dbReference>
<name>A0ABW4MLI8_9BACI</name>
<gene>
    <name evidence="1" type="ORF">ACFSFW_09060</name>
</gene>
<dbReference type="Pfam" id="PF08810">
    <property type="entry name" value="KapB"/>
    <property type="match status" value="1"/>
</dbReference>
<dbReference type="InterPro" id="IPR038080">
    <property type="entry name" value="KapB_sf"/>
</dbReference>
<evidence type="ECO:0000313" key="2">
    <source>
        <dbReference type="Proteomes" id="UP001597227"/>
    </source>
</evidence>
<dbReference type="EMBL" id="JBHUEK010000010">
    <property type="protein sequence ID" value="MFD1778816.1"/>
    <property type="molecule type" value="Genomic_DNA"/>
</dbReference>
<dbReference type="SUPFAM" id="SSF141251">
    <property type="entry name" value="Kinase-associated protein B-like"/>
    <property type="match status" value="1"/>
</dbReference>
<keyword evidence="1" id="KW-0449">Lipoprotein</keyword>
<reference evidence="2" key="1">
    <citation type="journal article" date="2019" name="Int. J. Syst. Evol. Microbiol.">
        <title>The Global Catalogue of Microorganisms (GCM) 10K type strain sequencing project: providing services to taxonomists for standard genome sequencing and annotation.</title>
        <authorList>
            <consortium name="The Broad Institute Genomics Platform"/>
            <consortium name="The Broad Institute Genome Sequencing Center for Infectious Disease"/>
            <person name="Wu L."/>
            <person name="Ma J."/>
        </authorList>
    </citation>
    <scope>NUCLEOTIDE SEQUENCE [LARGE SCALE GENOMIC DNA]</scope>
    <source>
        <strain evidence="2">CCUG 15531</strain>
    </source>
</reference>
<keyword evidence="1" id="KW-0808">Transferase</keyword>
<accession>A0ABW4MLI8</accession>